<dbReference type="InterPro" id="IPR036873">
    <property type="entry name" value="Rhodanese-like_dom_sf"/>
</dbReference>
<dbReference type="PANTHER" id="PTHR43031">
    <property type="entry name" value="FAD-DEPENDENT OXIDOREDUCTASE"/>
    <property type="match status" value="1"/>
</dbReference>
<evidence type="ECO:0000259" key="1">
    <source>
        <dbReference type="PROSITE" id="PS50206"/>
    </source>
</evidence>
<comment type="caution">
    <text evidence="2">The sequence shown here is derived from an EMBL/GenBank/DDBJ whole genome shotgun (WGS) entry which is preliminary data.</text>
</comment>
<accession>A0ABD6BPT8</accession>
<organism evidence="2 3">
    <name type="scientific">Halolamina litorea</name>
    <dbReference type="NCBI Taxonomy" id="1515593"/>
    <lineage>
        <taxon>Archaea</taxon>
        <taxon>Methanobacteriati</taxon>
        <taxon>Methanobacteriota</taxon>
        <taxon>Stenosarchaea group</taxon>
        <taxon>Halobacteria</taxon>
        <taxon>Halobacteriales</taxon>
        <taxon>Haloferacaceae</taxon>
    </lineage>
</organism>
<keyword evidence="3" id="KW-1185">Reference proteome</keyword>
<dbReference type="Pfam" id="PF00581">
    <property type="entry name" value="Rhodanese"/>
    <property type="match status" value="1"/>
</dbReference>
<dbReference type="EMBL" id="JBHUCZ010000001">
    <property type="protein sequence ID" value="MFD1566574.1"/>
    <property type="molecule type" value="Genomic_DNA"/>
</dbReference>
<dbReference type="InterPro" id="IPR001763">
    <property type="entry name" value="Rhodanese-like_dom"/>
</dbReference>
<protein>
    <submittedName>
        <fullName evidence="2">Rhodanese-like domain-containing protein</fullName>
    </submittedName>
</protein>
<sequence>MSNTVVAPETVRARDDDLYVLDIRPTYSYEEAHIEGSHSLPIYDQLKGGNFIGLDVSASELPSDAEIAVVCFSGSTAAVAAQRLREHGFDAKAMRGGINNWEAPTAGTVASA</sequence>
<proteinExistence type="predicted"/>
<name>A0ABD6BPT8_9EURY</name>
<feature type="domain" description="Rhodanese" evidence="1">
    <location>
        <begin position="14"/>
        <end position="103"/>
    </location>
</feature>
<evidence type="ECO:0000313" key="3">
    <source>
        <dbReference type="Proteomes" id="UP001597139"/>
    </source>
</evidence>
<dbReference type="PROSITE" id="PS50206">
    <property type="entry name" value="RHODANESE_3"/>
    <property type="match status" value="1"/>
</dbReference>
<dbReference type="SMART" id="SM00450">
    <property type="entry name" value="RHOD"/>
    <property type="match status" value="1"/>
</dbReference>
<evidence type="ECO:0000313" key="2">
    <source>
        <dbReference type="EMBL" id="MFD1566574.1"/>
    </source>
</evidence>
<gene>
    <name evidence="2" type="ORF">ACFSAU_03635</name>
</gene>
<dbReference type="Gene3D" id="3.40.250.10">
    <property type="entry name" value="Rhodanese-like domain"/>
    <property type="match status" value="1"/>
</dbReference>
<dbReference type="SUPFAM" id="SSF52821">
    <property type="entry name" value="Rhodanese/Cell cycle control phosphatase"/>
    <property type="match status" value="1"/>
</dbReference>
<dbReference type="InterPro" id="IPR050229">
    <property type="entry name" value="GlpE_sulfurtransferase"/>
</dbReference>
<reference evidence="2 3" key="1">
    <citation type="journal article" date="2019" name="Int. J. Syst. Evol. Microbiol.">
        <title>The Global Catalogue of Microorganisms (GCM) 10K type strain sequencing project: providing services to taxonomists for standard genome sequencing and annotation.</title>
        <authorList>
            <consortium name="The Broad Institute Genomics Platform"/>
            <consortium name="The Broad Institute Genome Sequencing Center for Infectious Disease"/>
            <person name="Wu L."/>
            <person name="Ma J."/>
        </authorList>
    </citation>
    <scope>NUCLEOTIDE SEQUENCE [LARGE SCALE GENOMIC DNA]</scope>
    <source>
        <strain evidence="2 3">CGMCC 1.12859</strain>
    </source>
</reference>
<dbReference type="Proteomes" id="UP001597139">
    <property type="component" value="Unassembled WGS sequence"/>
</dbReference>
<dbReference type="AlphaFoldDB" id="A0ABD6BPT8"/>
<dbReference type="PANTHER" id="PTHR43031:SF1">
    <property type="entry name" value="PYRIDINE NUCLEOTIDE-DISULPHIDE OXIDOREDUCTASE"/>
    <property type="match status" value="1"/>
</dbReference>
<dbReference type="RefSeq" id="WP_267645870.1">
    <property type="nucleotide sequence ID" value="NZ_JANHGR010000001.1"/>
</dbReference>
<dbReference type="CDD" id="cd00158">
    <property type="entry name" value="RHOD"/>
    <property type="match status" value="1"/>
</dbReference>